<sequence>MAKQTERLEIRVTVDELETLDAYCQLVDLNKSDVLREYIQSLKKKIKKMNSKV</sequence>
<proteinExistence type="predicted"/>
<evidence type="ECO:0000313" key="2">
    <source>
        <dbReference type="Proteomes" id="UP000503129"/>
    </source>
</evidence>
<dbReference type="Proteomes" id="UP000503129">
    <property type="component" value="Chromosome"/>
</dbReference>
<dbReference type="EMBL" id="CP030118">
    <property type="protein sequence ID" value="QDL06791.1"/>
    <property type="molecule type" value="Genomic_DNA"/>
</dbReference>
<reference evidence="1 2" key="1">
    <citation type="submission" date="2018-06" db="EMBL/GenBank/DDBJ databases">
        <title>Comparative genomics of Brasilonema spp. strains.</title>
        <authorList>
            <person name="Alvarenga D.O."/>
            <person name="Fiore M.F."/>
            <person name="Varani A.M."/>
        </authorList>
    </citation>
    <scope>NUCLEOTIDE SEQUENCE [LARGE SCALE GENOMIC DNA]</scope>
    <source>
        <strain evidence="1 2">CENA114</strain>
    </source>
</reference>
<gene>
    <name evidence="1" type="ORF">DP114_01725</name>
</gene>
<dbReference type="RefSeq" id="WP_169264271.1">
    <property type="nucleotide sequence ID" value="NZ_CAWOXK010000001.1"/>
</dbReference>
<dbReference type="AlphaFoldDB" id="A0A856MAM8"/>
<keyword evidence="2" id="KW-1185">Reference proteome</keyword>
<dbReference type="KEGG" id="bsen:DP114_01725"/>
<protein>
    <submittedName>
        <fullName evidence="1">CopG family transcriptional regulator</fullName>
    </submittedName>
</protein>
<accession>A0A856MAM8</accession>
<evidence type="ECO:0000313" key="1">
    <source>
        <dbReference type="EMBL" id="QDL06791.1"/>
    </source>
</evidence>
<organism evidence="1 2">
    <name type="scientific">Brasilonema sennae CENA114</name>
    <dbReference type="NCBI Taxonomy" id="415709"/>
    <lineage>
        <taxon>Bacteria</taxon>
        <taxon>Bacillati</taxon>
        <taxon>Cyanobacteriota</taxon>
        <taxon>Cyanophyceae</taxon>
        <taxon>Nostocales</taxon>
        <taxon>Scytonemataceae</taxon>
        <taxon>Brasilonema</taxon>
        <taxon>Bromeliae group (in: Brasilonema)</taxon>
    </lineage>
</organism>
<name>A0A856MAM8_9CYAN</name>